<evidence type="ECO:0000313" key="2">
    <source>
        <dbReference type="Proteomes" id="UP000663881"/>
    </source>
</evidence>
<organism evidence="1 2">
    <name type="scientific">Adineta steineri</name>
    <dbReference type="NCBI Taxonomy" id="433720"/>
    <lineage>
        <taxon>Eukaryota</taxon>
        <taxon>Metazoa</taxon>
        <taxon>Spiralia</taxon>
        <taxon>Gnathifera</taxon>
        <taxon>Rotifera</taxon>
        <taxon>Eurotatoria</taxon>
        <taxon>Bdelloidea</taxon>
        <taxon>Adinetida</taxon>
        <taxon>Adinetidae</taxon>
        <taxon>Adineta</taxon>
    </lineage>
</organism>
<comment type="caution">
    <text evidence="1">The sequence shown here is derived from an EMBL/GenBank/DDBJ whole genome shotgun (WGS) entry which is preliminary data.</text>
</comment>
<dbReference type="EMBL" id="CAJOAY010019573">
    <property type="protein sequence ID" value="CAF4331718.1"/>
    <property type="molecule type" value="Genomic_DNA"/>
</dbReference>
<protein>
    <submittedName>
        <fullName evidence="1">Uncharacterized protein</fullName>
    </submittedName>
</protein>
<proteinExistence type="predicted"/>
<dbReference type="AlphaFoldDB" id="A0A820JTK9"/>
<dbReference type="Proteomes" id="UP000663881">
    <property type="component" value="Unassembled WGS sequence"/>
</dbReference>
<sequence length="36" mass="3947">MIRIIINLAASRGKGLAVNTIVSDYEDAWLRAVTNT</sequence>
<accession>A0A820JTK9</accession>
<reference evidence="1" key="1">
    <citation type="submission" date="2021-02" db="EMBL/GenBank/DDBJ databases">
        <authorList>
            <person name="Nowell W R."/>
        </authorList>
    </citation>
    <scope>NUCLEOTIDE SEQUENCE</scope>
</reference>
<feature type="non-terminal residue" evidence="1">
    <location>
        <position position="36"/>
    </location>
</feature>
<evidence type="ECO:0000313" key="1">
    <source>
        <dbReference type="EMBL" id="CAF4331718.1"/>
    </source>
</evidence>
<gene>
    <name evidence="1" type="ORF">OKA104_LOCUS47807</name>
</gene>
<name>A0A820JTK9_9BILA</name>